<organism evidence="2 3">
    <name type="scientific">Bacillus velezensis</name>
    <dbReference type="NCBI Taxonomy" id="492670"/>
    <lineage>
        <taxon>Bacteria</taxon>
        <taxon>Bacillati</taxon>
        <taxon>Bacillota</taxon>
        <taxon>Bacilli</taxon>
        <taxon>Bacillales</taxon>
        <taxon>Bacillaceae</taxon>
        <taxon>Bacillus</taxon>
        <taxon>Bacillus amyloliquefaciens group</taxon>
    </lineage>
</organism>
<dbReference type="Gene3D" id="3.40.50.2000">
    <property type="entry name" value="Glycogen Phosphorylase B"/>
    <property type="match status" value="1"/>
</dbReference>
<sequence length="318" mass="36782">MNVLYIRSGYKGIYTYFDRWIEEGFLRSSVRFFSVSEFEEDTIRSIRAFKPDISLMMTGDRIPSEWLQWLKTEQIPVYLWMTEDPFYFDVSMTIAPLADAVLTIEQNALDAYRQMGLQHVYYVPIPVNQRLFKKQPAEASLHTNLLLIGYPYPNRVELVKAAAKLPYTLRIIGKGWRRHLPKKIARQQNVLVMDEWIEPEHAALYYNSADVVLNPHRSYRFALNQNGRGIENTSLNTRSLDIAACQAFQLTDLSPAPPFSSFVSYSGFADFADKIHFYMTNPGERKQIAALNYQETVPAYTYDRLPAVLAAIRSRTFS</sequence>
<dbReference type="CDD" id="cd01635">
    <property type="entry name" value="Glycosyltransferase_GTB-type"/>
    <property type="match status" value="1"/>
</dbReference>
<dbReference type="RefSeq" id="WP_017417996.1">
    <property type="nucleotide sequence ID" value="NZ_BDDG01000002.1"/>
</dbReference>
<dbReference type="Pfam" id="PF13524">
    <property type="entry name" value="Glyco_trans_1_2"/>
    <property type="match status" value="1"/>
</dbReference>
<evidence type="ECO:0000313" key="2">
    <source>
        <dbReference type="EMBL" id="QOY28647.1"/>
    </source>
</evidence>
<reference evidence="3" key="1">
    <citation type="submission" date="2020-10" db="EMBL/GenBank/DDBJ databases">
        <title>Complete genome sequence of Bacillus velezensis NST6.</title>
        <authorList>
            <person name="Choi J."/>
        </authorList>
    </citation>
    <scope>NUCLEOTIDE SEQUENCE [LARGE SCALE GENOMIC DNA]</scope>
    <source>
        <strain evidence="3">NST6</strain>
    </source>
</reference>
<feature type="domain" description="Spore protein YkvP/CgeB glycosyl transferase-like" evidence="1">
    <location>
        <begin position="156"/>
        <end position="304"/>
    </location>
</feature>
<dbReference type="SUPFAM" id="SSF53756">
    <property type="entry name" value="UDP-Glycosyltransferase/glycogen phosphorylase"/>
    <property type="match status" value="1"/>
</dbReference>
<name>A0A411A733_BACVE</name>
<dbReference type="Proteomes" id="UP000587477">
    <property type="component" value="Chromosome"/>
</dbReference>
<dbReference type="AlphaFoldDB" id="A0A411A733"/>
<dbReference type="InterPro" id="IPR055259">
    <property type="entry name" value="YkvP/CgeB_Glyco_trans-like"/>
</dbReference>
<gene>
    <name evidence="2" type="primary">ykvP</name>
    <name evidence="2" type="ORF">BACVE_003688</name>
</gene>
<accession>A0A411A733</accession>
<proteinExistence type="predicted"/>
<protein>
    <submittedName>
        <fullName evidence="2">Spore protein YkvP</fullName>
    </submittedName>
</protein>
<evidence type="ECO:0000259" key="1">
    <source>
        <dbReference type="Pfam" id="PF13524"/>
    </source>
</evidence>
<dbReference type="EMBL" id="CP063687">
    <property type="protein sequence ID" value="QOY28647.1"/>
    <property type="molecule type" value="Genomic_DNA"/>
</dbReference>
<evidence type="ECO:0000313" key="3">
    <source>
        <dbReference type="Proteomes" id="UP000587477"/>
    </source>
</evidence>